<protein>
    <submittedName>
        <fullName evidence="1">Uncharacterized protein</fullName>
    </submittedName>
</protein>
<name>A0ABX8JCJ6_9BACT</name>
<organism evidence="1 2">
    <name type="scientific">Geomonas diazotrophica</name>
    <dbReference type="NCBI Taxonomy" id="2843197"/>
    <lineage>
        <taxon>Bacteria</taxon>
        <taxon>Pseudomonadati</taxon>
        <taxon>Thermodesulfobacteriota</taxon>
        <taxon>Desulfuromonadia</taxon>
        <taxon>Geobacterales</taxon>
        <taxon>Geobacteraceae</taxon>
        <taxon>Geomonas</taxon>
    </lineage>
</organism>
<dbReference type="EMBL" id="CP076724">
    <property type="protein sequence ID" value="QWV96095.1"/>
    <property type="molecule type" value="Genomic_DNA"/>
</dbReference>
<keyword evidence="2" id="KW-1185">Reference proteome</keyword>
<proteinExistence type="predicted"/>
<gene>
    <name evidence="1" type="ORF">KP005_11960</name>
</gene>
<evidence type="ECO:0000313" key="1">
    <source>
        <dbReference type="EMBL" id="QWV96095.1"/>
    </source>
</evidence>
<evidence type="ECO:0000313" key="2">
    <source>
        <dbReference type="Proteomes" id="UP000683493"/>
    </source>
</evidence>
<sequence length="232" mass="26618">MTLRHRDIWQQFCLAQQIRNTGVPLFETSEEGRVSTTTIGTENCRHVLLRSKEMEALIVRETDKLVSDWRSGSKEYDGLIYLMYTARREEEIIPLYIGKTETIGKGDGNLSVNVFNLQRDRSKFARWGDNYAYHIGDLSAVSLAGHSLSKVTSKYKRWADQLFESYPAQNPKLKTPVFFWAKAWGSHETGIWREFGPTRLTFLEYLLIGVASSAYPETLLNIEGHNRNCSAK</sequence>
<accession>A0ABX8JCJ6</accession>
<dbReference type="Proteomes" id="UP000683493">
    <property type="component" value="Chromosome"/>
</dbReference>
<reference evidence="1 2" key="1">
    <citation type="submission" date="2021-06" db="EMBL/GenBank/DDBJ databases">
        <title>Gemonas diversity in paddy soil.</title>
        <authorList>
            <person name="Liu G."/>
        </authorList>
    </citation>
    <scope>NUCLEOTIDE SEQUENCE [LARGE SCALE GENOMIC DNA]</scope>
    <source>
        <strain evidence="1 2">RG29</strain>
    </source>
</reference>